<dbReference type="InterPro" id="IPR029071">
    <property type="entry name" value="Ubiquitin-like_domsf"/>
</dbReference>
<dbReference type="PANTHER" id="PTHR46728:SF1">
    <property type="entry name" value="AN1-TYPE ZINC FINGER PROTEIN 4"/>
    <property type="match status" value="1"/>
</dbReference>
<name>A0A1B6GM88_9HEMI</name>
<dbReference type="SUPFAM" id="SSF118310">
    <property type="entry name" value="AN1-like Zinc finger"/>
    <property type="match status" value="1"/>
</dbReference>
<dbReference type="AlphaFoldDB" id="A0A1B6GM88"/>
<dbReference type="InterPro" id="IPR035896">
    <property type="entry name" value="AN1-like_Znf"/>
</dbReference>
<dbReference type="PANTHER" id="PTHR46728">
    <property type="entry name" value="AN1-TYPE ZINC FINGER PROTEIN 4"/>
    <property type="match status" value="1"/>
</dbReference>
<keyword evidence="1" id="KW-0479">Metal-binding</keyword>
<evidence type="ECO:0000313" key="7">
    <source>
        <dbReference type="EMBL" id="JAS63537.1"/>
    </source>
</evidence>
<dbReference type="PROSITE" id="PS50053">
    <property type="entry name" value="UBIQUITIN_2"/>
    <property type="match status" value="1"/>
</dbReference>
<dbReference type="Gene3D" id="3.10.20.90">
    <property type="entry name" value="Phosphatidylinositol 3-kinase Catalytic Subunit, Chain A, domain 1"/>
    <property type="match status" value="1"/>
</dbReference>
<dbReference type="Pfam" id="PF00240">
    <property type="entry name" value="ubiquitin"/>
    <property type="match status" value="1"/>
</dbReference>
<dbReference type="InterPro" id="IPR019956">
    <property type="entry name" value="Ubiquitin_dom"/>
</dbReference>
<keyword evidence="3" id="KW-0862">Zinc</keyword>
<dbReference type="EMBL" id="GECZ01003228">
    <property type="protein sequence ID" value="JAS66541.1"/>
    <property type="molecule type" value="Transcribed_RNA"/>
</dbReference>
<sequence length="559" mass="62681">MSYKNGVNSDTQEQLTIFIETLTGTTFEVKVSPQDRVKTIKSKIQKVEGIPVSHQHLLYNSKELQDSSCVTEPSVALHDQATVKLVLAVRGGPISLVHQAVPFNRNILKNLLKFNREELEEDLPPGCKMAILVLRVGDQLNLLHIVDDVDDSHDSLSNSRENLSIDSLEDEISKSVEENSITMGKVCDLKEKLEKLSLQRKGPKVDLKNEDVGATSLSRDVLHPSKLVGPIKLPSIDHQIRGEMFKSRSEFSKIPVLPDIIPRPFQSTSRDLECVTLGKESTSTEICDTIRPKTCPGSLAESQFYNVYSDDECENSLQIAQPHFRSCVSACASKLHHEWGGGKTLLPSLNILPPISGVSDILNNHRQVSNTDPRDLPSTTQVPSIEKLSVVHRNLSSTLKLKQNLRKDSQSFLNRTESNFFPKNVNCQEKSLQEGFSNSHYLPSTSHEFFPTSSSDFSSLITKMDSSSCDLATSKINNHVEEPLLSNKKIFDKKSRLRCAECKKRLSLTNTFECRCGFAFCSYHRYSETHHCTYDFKKESRKMLEQAIPSVVAPKLPKI</sequence>
<feature type="domain" description="AN1-type" evidence="6">
    <location>
        <begin position="493"/>
        <end position="540"/>
    </location>
</feature>
<keyword evidence="2 4" id="KW-0863">Zinc-finger</keyword>
<proteinExistence type="predicted"/>
<dbReference type="Gene3D" id="4.10.1110.10">
    <property type="entry name" value="AN1-like Zinc finger"/>
    <property type="match status" value="1"/>
</dbReference>
<evidence type="ECO:0000256" key="2">
    <source>
        <dbReference type="ARBA" id="ARBA00022771"/>
    </source>
</evidence>
<evidence type="ECO:0000256" key="4">
    <source>
        <dbReference type="PROSITE-ProRule" id="PRU00449"/>
    </source>
</evidence>
<dbReference type="SMART" id="SM00213">
    <property type="entry name" value="UBQ"/>
    <property type="match status" value="1"/>
</dbReference>
<dbReference type="PRINTS" id="PR00348">
    <property type="entry name" value="UBIQUITIN"/>
</dbReference>
<dbReference type="SMART" id="SM00154">
    <property type="entry name" value="ZnF_AN1"/>
    <property type="match status" value="1"/>
</dbReference>
<dbReference type="GO" id="GO:0008270">
    <property type="term" value="F:zinc ion binding"/>
    <property type="evidence" value="ECO:0007669"/>
    <property type="project" value="UniProtKB-KW"/>
</dbReference>
<dbReference type="InterPro" id="IPR000626">
    <property type="entry name" value="Ubiquitin-like_dom"/>
</dbReference>
<dbReference type="SUPFAM" id="SSF54236">
    <property type="entry name" value="Ubiquitin-like"/>
    <property type="match status" value="1"/>
</dbReference>
<gene>
    <name evidence="8" type="ORF">g.24496</name>
    <name evidence="7" type="ORF">g.24497</name>
</gene>
<evidence type="ECO:0000259" key="5">
    <source>
        <dbReference type="PROSITE" id="PS50053"/>
    </source>
</evidence>
<dbReference type="PROSITE" id="PS51039">
    <property type="entry name" value="ZF_AN1"/>
    <property type="match status" value="1"/>
</dbReference>
<organism evidence="7">
    <name type="scientific">Cuerna arida</name>
    <dbReference type="NCBI Taxonomy" id="1464854"/>
    <lineage>
        <taxon>Eukaryota</taxon>
        <taxon>Metazoa</taxon>
        <taxon>Ecdysozoa</taxon>
        <taxon>Arthropoda</taxon>
        <taxon>Hexapoda</taxon>
        <taxon>Insecta</taxon>
        <taxon>Pterygota</taxon>
        <taxon>Neoptera</taxon>
        <taxon>Paraneoptera</taxon>
        <taxon>Hemiptera</taxon>
        <taxon>Auchenorrhyncha</taxon>
        <taxon>Membracoidea</taxon>
        <taxon>Cicadellidae</taxon>
        <taxon>Cicadellinae</taxon>
        <taxon>Proconiini</taxon>
        <taxon>Cuerna</taxon>
    </lineage>
</organism>
<feature type="domain" description="Ubiquitin-like" evidence="5">
    <location>
        <begin position="15"/>
        <end position="92"/>
    </location>
</feature>
<evidence type="ECO:0000256" key="3">
    <source>
        <dbReference type="ARBA" id="ARBA00022833"/>
    </source>
</evidence>
<dbReference type="InterPro" id="IPR000058">
    <property type="entry name" value="Znf_AN1"/>
</dbReference>
<evidence type="ECO:0000256" key="1">
    <source>
        <dbReference type="ARBA" id="ARBA00022723"/>
    </source>
</evidence>
<dbReference type="InterPro" id="IPR053061">
    <property type="entry name" value="AN1-type_zinc_finger"/>
</dbReference>
<evidence type="ECO:0000313" key="8">
    <source>
        <dbReference type="EMBL" id="JAS66541.1"/>
    </source>
</evidence>
<evidence type="ECO:0000259" key="6">
    <source>
        <dbReference type="PROSITE" id="PS51039"/>
    </source>
</evidence>
<dbReference type="EMBL" id="GECZ01006232">
    <property type="protein sequence ID" value="JAS63537.1"/>
    <property type="molecule type" value="Transcribed_RNA"/>
</dbReference>
<evidence type="ECO:0008006" key="9">
    <source>
        <dbReference type="Google" id="ProtNLM"/>
    </source>
</evidence>
<reference evidence="7" key="1">
    <citation type="submission" date="2015-11" db="EMBL/GenBank/DDBJ databases">
        <title>De novo transcriptome assembly of four potential Pierce s Disease insect vectors from Arizona vineyards.</title>
        <authorList>
            <person name="Tassone E.E."/>
        </authorList>
    </citation>
    <scope>NUCLEOTIDE SEQUENCE</scope>
</reference>
<accession>A0A1B6GM88</accession>
<protein>
    <recommendedName>
        <fullName evidence="9">Ubiquitin-like domain-containing protein</fullName>
    </recommendedName>
</protein>